<protein>
    <recommendedName>
        <fullName evidence="2">biotin carboxylase</fullName>
        <ecNumber evidence="2">6.3.4.14</ecNumber>
    </recommendedName>
</protein>
<reference evidence="10" key="1">
    <citation type="journal article" date="2021" name="PeerJ">
        <title>Extensive microbial diversity within the chicken gut microbiome revealed by metagenomics and culture.</title>
        <authorList>
            <person name="Gilroy R."/>
            <person name="Ravi A."/>
            <person name="Getino M."/>
            <person name="Pursley I."/>
            <person name="Horton D.L."/>
            <person name="Alikhan N.F."/>
            <person name="Baker D."/>
            <person name="Gharbi K."/>
            <person name="Hall N."/>
            <person name="Watson M."/>
            <person name="Adriaenssens E.M."/>
            <person name="Foster-Nyarko E."/>
            <person name="Jarju S."/>
            <person name="Secka A."/>
            <person name="Antonio M."/>
            <person name="Oren A."/>
            <person name="Chaudhuri R.R."/>
            <person name="La Ragione R."/>
            <person name="Hildebrand F."/>
            <person name="Pallen M.J."/>
        </authorList>
    </citation>
    <scope>NUCLEOTIDE SEQUENCE</scope>
    <source>
        <strain evidence="10">CHK160-9182</strain>
    </source>
</reference>
<comment type="function">
    <text evidence="1">This protein is a component of the acetyl coenzyme A carboxylase complex; first, biotin carboxylase catalyzes the carboxylation of the carrier protein and then the transcarboxylase transfers the carboxyl group to form malonyl-CoA.</text>
</comment>
<dbReference type="PANTHER" id="PTHR48095:SF2">
    <property type="entry name" value="BIOTIN CARBOXYLASE, CHLOROPLASTIC"/>
    <property type="match status" value="1"/>
</dbReference>
<gene>
    <name evidence="10" type="ORF">H9889_08135</name>
</gene>
<evidence type="ECO:0000256" key="5">
    <source>
        <dbReference type="ARBA" id="ARBA00022840"/>
    </source>
</evidence>
<evidence type="ECO:0000256" key="1">
    <source>
        <dbReference type="ARBA" id="ARBA00003761"/>
    </source>
</evidence>
<organism evidence="10 11">
    <name type="scientific">Candidatus Ignatzschineria merdigallinarum</name>
    <dbReference type="NCBI Taxonomy" id="2838621"/>
    <lineage>
        <taxon>Bacteria</taxon>
        <taxon>Pseudomonadati</taxon>
        <taxon>Pseudomonadota</taxon>
        <taxon>Gammaproteobacteria</taxon>
        <taxon>Cardiobacteriales</taxon>
        <taxon>Ignatzschineriaceae</taxon>
        <taxon>Ignatzschineria</taxon>
    </lineage>
</organism>
<keyword evidence="3" id="KW-0436">Ligase</keyword>
<comment type="catalytic activity">
    <reaction evidence="6">
        <text>N(6)-biotinyl-L-lysyl-[protein] + hydrogencarbonate + ATP = N(6)-carboxybiotinyl-L-lysyl-[protein] + ADP + phosphate + H(+)</text>
        <dbReference type="Rhea" id="RHEA:13501"/>
        <dbReference type="Rhea" id="RHEA-COMP:10505"/>
        <dbReference type="Rhea" id="RHEA-COMP:10506"/>
        <dbReference type="ChEBI" id="CHEBI:15378"/>
        <dbReference type="ChEBI" id="CHEBI:17544"/>
        <dbReference type="ChEBI" id="CHEBI:30616"/>
        <dbReference type="ChEBI" id="CHEBI:43474"/>
        <dbReference type="ChEBI" id="CHEBI:83144"/>
        <dbReference type="ChEBI" id="CHEBI:83145"/>
        <dbReference type="ChEBI" id="CHEBI:456216"/>
        <dbReference type="EC" id="6.3.4.14"/>
    </reaction>
</comment>
<evidence type="ECO:0000313" key="10">
    <source>
        <dbReference type="EMBL" id="HIW07273.1"/>
    </source>
</evidence>
<keyword evidence="4 7" id="KW-0547">Nucleotide-binding</keyword>
<evidence type="ECO:0000256" key="3">
    <source>
        <dbReference type="ARBA" id="ARBA00022598"/>
    </source>
</evidence>
<evidence type="ECO:0000313" key="11">
    <source>
        <dbReference type="Proteomes" id="UP000823934"/>
    </source>
</evidence>
<dbReference type="GO" id="GO:0004075">
    <property type="term" value="F:biotin carboxylase activity"/>
    <property type="evidence" value="ECO:0007669"/>
    <property type="project" value="UniProtKB-EC"/>
</dbReference>
<dbReference type="NCBIfam" id="NF006367">
    <property type="entry name" value="PRK08591.1"/>
    <property type="match status" value="1"/>
</dbReference>
<dbReference type="SUPFAM" id="SSF52440">
    <property type="entry name" value="PreATP-grasp domain"/>
    <property type="match status" value="1"/>
</dbReference>
<dbReference type="EMBL" id="DXHP01000179">
    <property type="protein sequence ID" value="HIW07273.1"/>
    <property type="molecule type" value="Genomic_DNA"/>
</dbReference>
<dbReference type="InterPro" id="IPR051602">
    <property type="entry name" value="ACC_Biotin_Carboxylase"/>
</dbReference>
<dbReference type="PANTHER" id="PTHR48095">
    <property type="entry name" value="PYRUVATE CARBOXYLASE SUBUNIT A"/>
    <property type="match status" value="1"/>
</dbReference>
<dbReference type="Pfam" id="PF00289">
    <property type="entry name" value="Biotin_carb_N"/>
    <property type="match status" value="1"/>
</dbReference>
<proteinExistence type="predicted"/>
<dbReference type="InterPro" id="IPR005481">
    <property type="entry name" value="BC-like_N"/>
</dbReference>
<dbReference type="InterPro" id="IPR005482">
    <property type="entry name" value="Biotin_COase_C"/>
</dbReference>
<dbReference type="Pfam" id="PF02786">
    <property type="entry name" value="CPSase_L_D2"/>
    <property type="match status" value="1"/>
</dbReference>
<dbReference type="Proteomes" id="UP000823934">
    <property type="component" value="Unassembled WGS sequence"/>
</dbReference>
<evidence type="ECO:0000256" key="6">
    <source>
        <dbReference type="ARBA" id="ARBA00048600"/>
    </source>
</evidence>
<dbReference type="Gene3D" id="3.30.470.20">
    <property type="entry name" value="ATP-grasp fold, B domain"/>
    <property type="match status" value="1"/>
</dbReference>
<dbReference type="FunFam" id="3.30.1490.20:FF:000018">
    <property type="entry name" value="Biotin carboxylase"/>
    <property type="match status" value="1"/>
</dbReference>
<dbReference type="SMART" id="SM00878">
    <property type="entry name" value="Biotin_carb_C"/>
    <property type="match status" value="1"/>
</dbReference>
<evidence type="ECO:0000259" key="9">
    <source>
        <dbReference type="PROSITE" id="PS50979"/>
    </source>
</evidence>
<sequence>MKKLLVANRGEIAVRIIRAAKEMGIPVALARSSADKDSLAAKLADECVEIGPPQVAKSYLNQEAIIAAAKKIGADAIHPGYGFLAENAGFSKLVEESGLTFVGPKGETIVLMGDKAAARATAVKAGVPVVPGSEGILRTLDEAFEASKAVGYPLIIKAVAGGGGRGMRVVENESQFAKEFEMAQREGLGAFGDDGMYLERFIPRARHIEVQVLGDGENVIHLYDRECSLQRRRQKVFEEAPSPSLNNEVREALCNSAVALAKSVNYRGAGTVEYLYDDQSGEFFFIEMNTRIQVEHPITEMITGVDLIREMLHIGSGRKLRYQQSDISIRGAAIECRINAEDPSNNFMPNIGTIERLQWGSGPGIRIDSMLYEGYTVPPFYDSMLAKMIAWDESREEVLARMERAISETHIEGLKTTLPLHLALVKDSEVVKAQFHTNWLEAWMAEHFGTK</sequence>
<dbReference type="InterPro" id="IPR011764">
    <property type="entry name" value="Biotin_carboxylation_dom"/>
</dbReference>
<accession>A0A9D1Q7B2</accession>
<dbReference type="NCBIfam" id="NF009471">
    <property type="entry name" value="PRK12833.1"/>
    <property type="match status" value="1"/>
</dbReference>
<dbReference type="PROSITE" id="PS50975">
    <property type="entry name" value="ATP_GRASP"/>
    <property type="match status" value="1"/>
</dbReference>
<reference evidence="10" key="2">
    <citation type="submission" date="2021-04" db="EMBL/GenBank/DDBJ databases">
        <authorList>
            <person name="Gilroy R."/>
        </authorList>
    </citation>
    <scope>NUCLEOTIDE SEQUENCE</scope>
    <source>
        <strain evidence="10">CHK160-9182</strain>
    </source>
</reference>
<feature type="domain" description="Biotin carboxylation" evidence="9">
    <location>
        <begin position="1"/>
        <end position="445"/>
    </location>
</feature>
<dbReference type="AlphaFoldDB" id="A0A9D1Q7B2"/>
<dbReference type="GO" id="GO:0046872">
    <property type="term" value="F:metal ion binding"/>
    <property type="evidence" value="ECO:0007669"/>
    <property type="project" value="InterPro"/>
</dbReference>
<comment type="caution">
    <text evidence="10">The sequence shown here is derived from an EMBL/GenBank/DDBJ whole genome shotgun (WGS) entry which is preliminary data.</text>
</comment>
<name>A0A9D1Q7B2_9GAMM</name>
<evidence type="ECO:0000256" key="4">
    <source>
        <dbReference type="ARBA" id="ARBA00022741"/>
    </source>
</evidence>
<dbReference type="PROSITE" id="PS00867">
    <property type="entry name" value="CPSASE_2"/>
    <property type="match status" value="1"/>
</dbReference>
<dbReference type="SUPFAM" id="SSF51246">
    <property type="entry name" value="Rudiment single hybrid motif"/>
    <property type="match status" value="1"/>
</dbReference>
<dbReference type="InterPro" id="IPR005479">
    <property type="entry name" value="CPAse_ATP-bd"/>
</dbReference>
<dbReference type="InterPro" id="IPR011761">
    <property type="entry name" value="ATP-grasp"/>
</dbReference>
<feature type="domain" description="ATP-grasp" evidence="8">
    <location>
        <begin position="119"/>
        <end position="316"/>
    </location>
</feature>
<evidence type="ECO:0000256" key="2">
    <source>
        <dbReference type="ARBA" id="ARBA00013263"/>
    </source>
</evidence>
<evidence type="ECO:0000259" key="8">
    <source>
        <dbReference type="PROSITE" id="PS50975"/>
    </source>
</evidence>
<dbReference type="InterPro" id="IPR011054">
    <property type="entry name" value="Rudment_hybrid_motif"/>
</dbReference>
<dbReference type="SUPFAM" id="SSF56059">
    <property type="entry name" value="Glutathione synthetase ATP-binding domain-like"/>
    <property type="match status" value="1"/>
</dbReference>
<dbReference type="EC" id="6.3.4.14" evidence="2"/>
<dbReference type="GO" id="GO:0005524">
    <property type="term" value="F:ATP binding"/>
    <property type="evidence" value="ECO:0007669"/>
    <property type="project" value="UniProtKB-UniRule"/>
</dbReference>
<dbReference type="PROSITE" id="PS50979">
    <property type="entry name" value="BC"/>
    <property type="match status" value="1"/>
</dbReference>
<keyword evidence="5 7" id="KW-0067">ATP-binding</keyword>
<dbReference type="InterPro" id="IPR016185">
    <property type="entry name" value="PreATP-grasp_dom_sf"/>
</dbReference>
<evidence type="ECO:0000256" key="7">
    <source>
        <dbReference type="PROSITE-ProRule" id="PRU00409"/>
    </source>
</evidence>
<dbReference type="Pfam" id="PF02785">
    <property type="entry name" value="Biotin_carb_C"/>
    <property type="match status" value="1"/>
</dbReference>